<evidence type="ECO:0000313" key="10">
    <source>
        <dbReference type="EMBL" id="KAL0265464.1"/>
    </source>
</evidence>
<comment type="subunit">
    <text evidence="4 8">Homohexamer.</text>
</comment>
<dbReference type="GO" id="GO:0006046">
    <property type="term" value="P:N-acetylglucosamine catabolic process"/>
    <property type="evidence" value="ECO:0007669"/>
    <property type="project" value="TreeGrafter"/>
</dbReference>
<evidence type="ECO:0000256" key="1">
    <source>
        <dbReference type="ARBA" id="ARBA00000644"/>
    </source>
</evidence>
<dbReference type="InterPro" id="IPR037171">
    <property type="entry name" value="NagB/RpiA_transferase-like"/>
</dbReference>
<dbReference type="InterPro" id="IPR004547">
    <property type="entry name" value="Glucosamine6P_isomerase"/>
</dbReference>
<dbReference type="AlphaFoldDB" id="A0AAW2H6T0"/>
<proteinExistence type="inferred from homology"/>
<comment type="catalytic activity">
    <reaction evidence="1 8">
        <text>alpha-D-glucosamine 6-phosphate + H2O = beta-D-fructose 6-phosphate + NH4(+)</text>
        <dbReference type="Rhea" id="RHEA:12172"/>
        <dbReference type="ChEBI" id="CHEBI:15377"/>
        <dbReference type="ChEBI" id="CHEBI:28938"/>
        <dbReference type="ChEBI" id="CHEBI:57634"/>
        <dbReference type="ChEBI" id="CHEBI:75989"/>
        <dbReference type="EC" id="3.5.99.6"/>
    </reaction>
</comment>
<dbReference type="GO" id="GO:0005975">
    <property type="term" value="P:carbohydrate metabolic process"/>
    <property type="evidence" value="ECO:0007669"/>
    <property type="project" value="InterPro"/>
</dbReference>
<dbReference type="Gene3D" id="3.40.50.1360">
    <property type="match status" value="1"/>
</dbReference>
<dbReference type="GO" id="GO:0004342">
    <property type="term" value="F:glucosamine-6-phosphate deaminase activity"/>
    <property type="evidence" value="ECO:0007669"/>
    <property type="project" value="UniProtKB-UniRule"/>
</dbReference>
<dbReference type="EC" id="3.5.99.6" evidence="8"/>
<name>A0AAW2H6T0_9NEOP</name>
<dbReference type="NCBIfam" id="TIGR00502">
    <property type="entry name" value="nagB"/>
    <property type="match status" value="1"/>
</dbReference>
<comment type="function">
    <text evidence="7">Catalyzes the reversible conversion of alpha-D-glucosamine 6-phosphate (GlcN-6P) into beta-D-fructose 6-phosphate (Fru-6P) and ammonium ion, a regulatory reaction step in de novo uridine diphosphate-N-acetyl-alpha-D-glucosamine (UDP-GlcNAc) biosynthesis via hexosamine pathway.</text>
</comment>
<dbReference type="HAMAP" id="MF_01241">
    <property type="entry name" value="GlcN6P_deamin"/>
    <property type="match status" value="1"/>
</dbReference>
<dbReference type="PROSITE" id="PS01161">
    <property type="entry name" value="GLC_GALNAC_ISOMERASE"/>
    <property type="match status" value="1"/>
</dbReference>
<dbReference type="CDD" id="cd01399">
    <property type="entry name" value="GlcN6P_deaminase"/>
    <property type="match status" value="1"/>
</dbReference>
<dbReference type="GO" id="GO:0042802">
    <property type="term" value="F:identical protein binding"/>
    <property type="evidence" value="ECO:0007669"/>
    <property type="project" value="TreeGrafter"/>
</dbReference>
<evidence type="ECO:0000256" key="7">
    <source>
        <dbReference type="ARBA" id="ARBA00049961"/>
    </source>
</evidence>
<dbReference type="FunFam" id="3.40.50.1360:FF:000002">
    <property type="entry name" value="Glucosamine-6-phosphate deaminase"/>
    <property type="match status" value="1"/>
</dbReference>
<dbReference type="InterPro" id="IPR006148">
    <property type="entry name" value="Glc/Gal-6P_isomerase"/>
</dbReference>
<evidence type="ECO:0000259" key="9">
    <source>
        <dbReference type="Pfam" id="PF01182"/>
    </source>
</evidence>
<keyword evidence="8" id="KW-0963">Cytoplasm</keyword>
<comment type="pathway">
    <text evidence="2">Nucleotide-sugar biosynthesis; UDP-N-acetyl-alpha-D-glucosamine biosynthesis; alpha-D-glucosamine 6-phosphate from D-fructose 6-phosphate: step 1/1.</text>
</comment>
<comment type="subcellular location">
    <subcellularLocation>
        <location evidence="8">Cytoplasm</location>
    </subcellularLocation>
</comment>
<evidence type="ECO:0000256" key="6">
    <source>
        <dbReference type="ARBA" id="ARBA00023277"/>
    </source>
</evidence>
<dbReference type="GO" id="GO:0006043">
    <property type="term" value="P:glucosamine catabolic process"/>
    <property type="evidence" value="ECO:0007669"/>
    <property type="project" value="TreeGrafter"/>
</dbReference>
<comment type="similarity">
    <text evidence="3 8">Belongs to the glucosamine/galactosamine-6-phosphate isomerase family.</text>
</comment>
<gene>
    <name evidence="10" type="ORF">PYX00_010936</name>
</gene>
<dbReference type="Pfam" id="PF01182">
    <property type="entry name" value="Glucosamine_iso"/>
    <property type="match status" value="1"/>
</dbReference>
<evidence type="ECO:0000256" key="3">
    <source>
        <dbReference type="ARBA" id="ARBA00005526"/>
    </source>
</evidence>
<dbReference type="GO" id="GO:0019262">
    <property type="term" value="P:N-acetylneuraminate catabolic process"/>
    <property type="evidence" value="ECO:0007669"/>
    <property type="project" value="TreeGrafter"/>
</dbReference>
<reference evidence="10" key="1">
    <citation type="journal article" date="2024" name="Gigascience">
        <title>Chromosome-level genome of the poultry shaft louse Menopon gallinae provides insight into the host-switching and adaptive evolution of parasitic lice.</title>
        <authorList>
            <person name="Xu Y."/>
            <person name="Ma L."/>
            <person name="Liu S."/>
            <person name="Liang Y."/>
            <person name="Liu Q."/>
            <person name="He Z."/>
            <person name="Tian L."/>
            <person name="Duan Y."/>
            <person name="Cai W."/>
            <person name="Li H."/>
            <person name="Song F."/>
        </authorList>
    </citation>
    <scope>NUCLEOTIDE SEQUENCE</scope>
    <source>
        <strain evidence="10">Cailab_2023a</strain>
    </source>
</reference>
<evidence type="ECO:0000256" key="4">
    <source>
        <dbReference type="ARBA" id="ARBA00011643"/>
    </source>
</evidence>
<accession>A0AAW2H6T0</accession>
<evidence type="ECO:0000256" key="2">
    <source>
        <dbReference type="ARBA" id="ARBA00004775"/>
    </source>
</evidence>
<dbReference type="PANTHER" id="PTHR11280:SF5">
    <property type="entry name" value="GLUCOSAMINE-6-PHOSPHATE ISOMERASE"/>
    <property type="match status" value="1"/>
</dbReference>
<evidence type="ECO:0000256" key="8">
    <source>
        <dbReference type="RuleBase" id="RU361197"/>
    </source>
</evidence>
<keyword evidence="6 8" id="KW-0119">Carbohydrate metabolism</keyword>
<dbReference type="EMBL" id="JARGDH010000024">
    <property type="protein sequence ID" value="KAL0265464.1"/>
    <property type="molecule type" value="Genomic_DNA"/>
</dbReference>
<keyword evidence="5 8" id="KW-0378">Hydrolase</keyword>
<evidence type="ECO:0000256" key="5">
    <source>
        <dbReference type="ARBA" id="ARBA00022801"/>
    </source>
</evidence>
<protein>
    <recommendedName>
        <fullName evidence="8">Glucosamine-6-phosphate isomerase</fullName>
        <ecNumber evidence="8">3.5.99.6</ecNumber>
    </recommendedName>
    <alternativeName>
        <fullName evidence="8">Glucosamine-6-phosphate isomerase</fullName>
    </alternativeName>
</protein>
<sequence length="264" mass="29611">MRLVIKKDAQEMCEWVAEYVVKAINTFKPTEERPFVIGLPTGGTIVPVYRSLVNLYKQAKVSFENVVSFNMDEYVGLKEDHPQSYHYFMWDNFFSHVNFKKENINILNGNAPDLVQECAEFEKKIEKAGGIHLFLGGIGVDGHLAFNEPASSLSSRTRIKTLTHDTRIANARFFGGRIEQVPHQALTVGVATVMEAEELIILVNGLAKARALRHTVEGSLSHMWTASAIQTHPKGIVVCDEPATYELKVGTVNYFKQVEESLVK</sequence>
<dbReference type="PANTHER" id="PTHR11280">
    <property type="entry name" value="GLUCOSAMINE-6-PHOSPHATE ISOMERASE"/>
    <property type="match status" value="1"/>
</dbReference>
<organism evidence="10">
    <name type="scientific">Menopon gallinae</name>
    <name type="common">poultry shaft louse</name>
    <dbReference type="NCBI Taxonomy" id="328185"/>
    <lineage>
        <taxon>Eukaryota</taxon>
        <taxon>Metazoa</taxon>
        <taxon>Ecdysozoa</taxon>
        <taxon>Arthropoda</taxon>
        <taxon>Hexapoda</taxon>
        <taxon>Insecta</taxon>
        <taxon>Pterygota</taxon>
        <taxon>Neoptera</taxon>
        <taxon>Paraneoptera</taxon>
        <taxon>Psocodea</taxon>
        <taxon>Troctomorpha</taxon>
        <taxon>Phthiraptera</taxon>
        <taxon>Amblycera</taxon>
        <taxon>Menoponidae</taxon>
        <taxon>Menopon</taxon>
    </lineage>
</organism>
<dbReference type="GO" id="GO:0005829">
    <property type="term" value="C:cytosol"/>
    <property type="evidence" value="ECO:0007669"/>
    <property type="project" value="UniProtKB-ARBA"/>
</dbReference>
<dbReference type="InterPro" id="IPR018321">
    <property type="entry name" value="Glucosamine6P_isomerase_CS"/>
</dbReference>
<dbReference type="SUPFAM" id="SSF100950">
    <property type="entry name" value="NagB/RpiA/CoA transferase-like"/>
    <property type="match status" value="1"/>
</dbReference>
<feature type="domain" description="Glucosamine/galactosamine-6-phosphate isomerase" evidence="9">
    <location>
        <begin position="8"/>
        <end position="230"/>
    </location>
</feature>
<comment type="caution">
    <text evidence="10">The sequence shown here is derived from an EMBL/GenBank/DDBJ whole genome shotgun (WGS) entry which is preliminary data.</text>
</comment>